<evidence type="ECO:0000259" key="6">
    <source>
        <dbReference type="Pfam" id="PF10629"/>
    </source>
</evidence>
<dbReference type="InterPro" id="IPR052683">
    <property type="entry name" value="CIMIP2A"/>
</dbReference>
<name>A0A6J0IVT1_9PASS</name>
<dbReference type="GO" id="GO:0005634">
    <property type="term" value="C:nucleus"/>
    <property type="evidence" value="ECO:0007669"/>
    <property type="project" value="TreeGrafter"/>
</dbReference>
<dbReference type="PANTHER" id="PTHR47299">
    <property type="entry name" value="PROTEIN FAM166A"/>
    <property type="match status" value="1"/>
</dbReference>
<dbReference type="Pfam" id="PF10629">
    <property type="entry name" value="CMI2B-like"/>
    <property type="match status" value="1"/>
</dbReference>
<evidence type="ECO:0000313" key="7">
    <source>
        <dbReference type="Proteomes" id="UP000504624"/>
    </source>
</evidence>
<evidence type="ECO:0000256" key="3">
    <source>
        <dbReference type="ARBA" id="ARBA00023212"/>
    </source>
</evidence>
<dbReference type="RefSeq" id="XP_017690765.1">
    <property type="nucleotide sequence ID" value="XM_017835276.1"/>
</dbReference>
<proteinExistence type="inferred from homology"/>
<comment type="similarity">
    <text evidence="5">Belongs to the CIMIP2 family.</text>
</comment>
<evidence type="ECO:0000256" key="1">
    <source>
        <dbReference type="ARBA" id="ARBA00004430"/>
    </source>
</evidence>
<dbReference type="OrthoDB" id="2019884at2759"/>
<organism evidence="7 8">
    <name type="scientific">Lepidothrix coronata</name>
    <name type="common">blue-crowned manakin</name>
    <dbReference type="NCBI Taxonomy" id="321398"/>
    <lineage>
        <taxon>Eukaryota</taxon>
        <taxon>Metazoa</taxon>
        <taxon>Chordata</taxon>
        <taxon>Craniata</taxon>
        <taxon>Vertebrata</taxon>
        <taxon>Euteleostomi</taxon>
        <taxon>Archelosauria</taxon>
        <taxon>Archosauria</taxon>
        <taxon>Dinosauria</taxon>
        <taxon>Saurischia</taxon>
        <taxon>Theropoda</taxon>
        <taxon>Coelurosauria</taxon>
        <taxon>Aves</taxon>
        <taxon>Neognathae</taxon>
        <taxon>Neoaves</taxon>
        <taxon>Telluraves</taxon>
        <taxon>Australaves</taxon>
        <taxon>Passeriformes</taxon>
        <taxon>Pipridae</taxon>
        <taxon>Lepidothrix</taxon>
    </lineage>
</organism>
<protein>
    <submittedName>
        <fullName evidence="8">Protein FAM166A isoform X1</fullName>
    </submittedName>
</protein>
<dbReference type="Proteomes" id="UP000504624">
    <property type="component" value="Unplaced"/>
</dbReference>
<gene>
    <name evidence="8" type="primary">FAM166A</name>
</gene>
<comment type="subcellular location">
    <subcellularLocation>
        <location evidence="1">Cytoplasm</location>
        <location evidence="1">Cytoskeleton</location>
        <location evidence="1">Cilium axoneme</location>
    </subcellularLocation>
</comment>
<keyword evidence="3" id="KW-0206">Cytoskeleton</keyword>
<reference evidence="8" key="1">
    <citation type="submission" date="2025-08" db="UniProtKB">
        <authorList>
            <consortium name="RefSeq"/>
        </authorList>
    </citation>
    <scope>IDENTIFICATION</scope>
</reference>
<dbReference type="AlphaFoldDB" id="A0A6J0IVT1"/>
<evidence type="ECO:0000256" key="4">
    <source>
        <dbReference type="ARBA" id="ARBA00023273"/>
    </source>
</evidence>
<dbReference type="GeneID" id="108507373"/>
<sequence length="319" mass="35130">MAASRGNNIFPRNPYYLPGYTGYVPQYTYRFGKTYGRTTHDVLTDPAVAMSPRSVLAPLHKLKTVSEFSSLLGHPGYSPYDAAATSPELLLGPRPTLPGPGRAQDEPMMVHMNPTHWERPADTGAPGTHQTWPNQWGPGGLSLHPAAEEREKQLSEVPLSCCQGKGPGAGQLCGPCAESRALETGGFTLPGGAEIPYEEQEDPLPVLPVPNAIRQKVILGYTGFIPCFTNNLGLTYIPGVRKAMKEFDNYQLLKKNPPFTLGMRFPLTHWPDTKIYNSGGLKPAYTGFVPHLRDLYSLTYGNGTREAYRKEQRRRGFAL</sequence>
<evidence type="ECO:0000256" key="2">
    <source>
        <dbReference type="ARBA" id="ARBA00022490"/>
    </source>
</evidence>
<dbReference type="GO" id="GO:0015630">
    <property type="term" value="C:microtubule cytoskeleton"/>
    <property type="evidence" value="ECO:0007669"/>
    <property type="project" value="UniProtKB-ARBA"/>
</dbReference>
<keyword evidence="4" id="KW-0966">Cell projection</keyword>
<keyword evidence="7" id="KW-1185">Reference proteome</keyword>
<accession>A0A6J0IVT1</accession>
<dbReference type="InterPro" id="IPR018902">
    <property type="entry name" value="CMI2A-C-like_dom"/>
</dbReference>
<evidence type="ECO:0000313" key="8">
    <source>
        <dbReference type="RefSeq" id="XP_017690765.1"/>
    </source>
</evidence>
<dbReference type="PANTHER" id="PTHR47299:SF1">
    <property type="entry name" value="PROTEIN FAM166A"/>
    <property type="match status" value="1"/>
</dbReference>
<keyword evidence="2" id="KW-0963">Cytoplasm</keyword>
<feature type="domain" description="Ciliary microtubule inner protein 2A-C-like" evidence="6">
    <location>
        <begin position="14"/>
        <end position="45"/>
    </location>
</feature>
<evidence type="ECO:0000256" key="5">
    <source>
        <dbReference type="ARBA" id="ARBA00035661"/>
    </source>
</evidence>
<dbReference type="CTD" id="401565"/>
<dbReference type="GO" id="GO:0005930">
    <property type="term" value="C:axoneme"/>
    <property type="evidence" value="ECO:0007669"/>
    <property type="project" value="UniProtKB-SubCell"/>
</dbReference>